<gene>
    <name evidence="2" type="ORF">HCN44_008392</name>
</gene>
<sequence length="991" mass="114688">MILLLIIIVTSVTAKLESPPRIVVHPQAEELLFTVAKPEQPHSPFKIACQAEGEPSPIYYWKKNGEKFDYQDYDNRIFPLPENGTLIFRIPSEVDQGQYQCFAENKYGIAISNSVFVRKTYINDISKEDNGKLILTGKEGEPFGIDCNKPDGNKPESYPSPRIIWFLYYPEDNTTTRISRNYSSRITVDPTGTLWFSNLTEQDGSKKFCYMCYAVLDNQNIYQEVNKYFVDVIKLNSTNKHVYYPPKKQYVSRNIAALAGDDVELFCIFGGTPIPKLSWHKNNAELIDNSDHYSLRNSNKSLLIRNITIDDQAIYSCTVHSIYNAINIFVQEKPYFTIKPEIIITKENENVTFQCQAQGTPRPEIKWLYNVWSGIDSFVNQTLEKNIDDPINPEELITTINQLEEKITNLSSDSIEELRKFSINYSDIKNYQKLLSFFDSCYENECYNCLVDSCPSEITNKIIETLIVPTSKYRTDLSEFISDFIIKEINVNQNDIENNNCNNTVSIQTKVYEASKYIVSIIAKSYLMILLACTRKYNFYVKQKYPEAKQWKIYLMETIKLFNHDSNKLLHQTKVVLDQIPKDIRPCDPAEYKRGDNYDRFTNFMQPIFFNRLVYYSMIDEMCKDDSSLCHWYSYGILGEFDYKNFEKRNESLFNCTEQYNGDAQIFHDIKNTERMYSSIFFKKYKIIDDKFGRADMDLKHIDYKFIKLMCWVDNVNRNNTVRRLSLQRAEATIGYVVTGIRWRIINSVLYIEIQEGQLVNETRVDPTTVRWKNAIEDFNLTRVVTRDNRSFSLDDVVLPRGSLVTGVGFGDDVNGEIILNVYGKGENGIDTFASPSLNENRERNEIILKEADLPELTPHEKQQKILSKAGLNFVKFQPSDFRKDLSQTTVPYFDIQEIVTNPPTPIGGIGTYCKGVDGFGGFVGLKLLSIDYSNYLENDDSQDTNDKLDTVILKIKNTQIEVNQVNNDTKEKTEEQNTGIFSKMNWFSKG</sequence>
<feature type="domain" description="Ig-like" evidence="1">
    <location>
        <begin position="334"/>
        <end position="459"/>
    </location>
</feature>
<feature type="domain" description="Ig-like" evidence="1">
    <location>
        <begin position="20"/>
        <end position="112"/>
    </location>
</feature>
<dbReference type="Gene3D" id="2.60.40.10">
    <property type="entry name" value="Immunoglobulins"/>
    <property type="match status" value="4"/>
</dbReference>
<feature type="domain" description="Ig-like" evidence="1">
    <location>
        <begin position="246"/>
        <end position="327"/>
    </location>
</feature>
<dbReference type="SUPFAM" id="SSF48726">
    <property type="entry name" value="Immunoglobulin"/>
    <property type="match status" value="4"/>
</dbReference>
<name>A0A835CQ17_APHGI</name>
<dbReference type="SMART" id="SM00408">
    <property type="entry name" value="IGc2"/>
    <property type="match status" value="3"/>
</dbReference>
<dbReference type="InterPro" id="IPR036179">
    <property type="entry name" value="Ig-like_dom_sf"/>
</dbReference>
<evidence type="ECO:0000313" key="2">
    <source>
        <dbReference type="EMBL" id="KAF7989718.1"/>
    </source>
</evidence>
<dbReference type="PANTHER" id="PTHR47890:SF1">
    <property type="entry name" value="LD24308P"/>
    <property type="match status" value="1"/>
</dbReference>
<evidence type="ECO:0000313" key="3">
    <source>
        <dbReference type="Proteomes" id="UP000639338"/>
    </source>
</evidence>
<proteinExistence type="predicted"/>
<dbReference type="AlphaFoldDB" id="A0A835CQ17"/>
<comment type="caution">
    <text evidence="2">The sequence shown here is derived from an EMBL/GenBank/DDBJ whole genome shotgun (WGS) entry which is preliminary data.</text>
</comment>
<organism evidence="2 3">
    <name type="scientific">Aphidius gifuensis</name>
    <name type="common">Parasitoid wasp</name>
    <dbReference type="NCBI Taxonomy" id="684658"/>
    <lineage>
        <taxon>Eukaryota</taxon>
        <taxon>Metazoa</taxon>
        <taxon>Ecdysozoa</taxon>
        <taxon>Arthropoda</taxon>
        <taxon>Hexapoda</taxon>
        <taxon>Insecta</taxon>
        <taxon>Pterygota</taxon>
        <taxon>Neoptera</taxon>
        <taxon>Endopterygota</taxon>
        <taxon>Hymenoptera</taxon>
        <taxon>Apocrita</taxon>
        <taxon>Ichneumonoidea</taxon>
        <taxon>Braconidae</taxon>
        <taxon>Aphidiinae</taxon>
        <taxon>Aphidius</taxon>
    </lineage>
</organism>
<dbReference type="InterPro" id="IPR013783">
    <property type="entry name" value="Ig-like_fold"/>
</dbReference>
<evidence type="ECO:0000259" key="1">
    <source>
        <dbReference type="PROSITE" id="PS50835"/>
    </source>
</evidence>
<dbReference type="EMBL" id="JACMRX010000005">
    <property type="protein sequence ID" value="KAF7989718.1"/>
    <property type="molecule type" value="Genomic_DNA"/>
</dbReference>
<accession>A0A835CQ17</accession>
<reference evidence="2 3" key="1">
    <citation type="submission" date="2020-08" db="EMBL/GenBank/DDBJ databases">
        <title>Aphidius gifuensis genome sequencing and assembly.</title>
        <authorList>
            <person name="Du Z."/>
        </authorList>
    </citation>
    <scope>NUCLEOTIDE SEQUENCE [LARGE SCALE GENOMIC DNA]</scope>
    <source>
        <strain evidence="2">YNYX2018</strain>
        <tissue evidence="2">Adults</tissue>
    </source>
</reference>
<dbReference type="InterPro" id="IPR007110">
    <property type="entry name" value="Ig-like_dom"/>
</dbReference>
<dbReference type="Pfam" id="PF16061">
    <property type="entry name" value="DUF4803"/>
    <property type="match status" value="1"/>
</dbReference>
<dbReference type="Pfam" id="PF07679">
    <property type="entry name" value="I-set"/>
    <property type="match status" value="1"/>
</dbReference>
<dbReference type="PANTHER" id="PTHR47890">
    <property type="entry name" value="LD24308P"/>
    <property type="match status" value="1"/>
</dbReference>
<dbReference type="Proteomes" id="UP000639338">
    <property type="component" value="Unassembled WGS sequence"/>
</dbReference>
<dbReference type="FunFam" id="2.60.40.10:FF:001718">
    <property type="entry name" value="Neuroglian, isoform D"/>
    <property type="match status" value="1"/>
</dbReference>
<protein>
    <recommendedName>
        <fullName evidence="1">Ig-like domain-containing protein</fullName>
    </recommendedName>
</protein>
<keyword evidence="3" id="KW-1185">Reference proteome</keyword>
<dbReference type="OrthoDB" id="7646902at2759"/>
<dbReference type="SMART" id="SM00409">
    <property type="entry name" value="IG"/>
    <property type="match status" value="4"/>
</dbReference>
<dbReference type="InterPro" id="IPR013098">
    <property type="entry name" value="Ig_I-set"/>
</dbReference>
<dbReference type="InterPro" id="IPR003598">
    <property type="entry name" value="Ig_sub2"/>
</dbReference>
<dbReference type="InterPro" id="IPR032062">
    <property type="entry name" value="DUF4803"/>
</dbReference>
<dbReference type="PROSITE" id="PS50835">
    <property type="entry name" value="IG_LIKE"/>
    <property type="match status" value="3"/>
</dbReference>
<dbReference type="InterPro" id="IPR003599">
    <property type="entry name" value="Ig_sub"/>
</dbReference>
<dbReference type="Pfam" id="PF13927">
    <property type="entry name" value="Ig_3"/>
    <property type="match status" value="2"/>
</dbReference>